<name>A0A8J1LTT4_XENLA</name>
<dbReference type="Pfam" id="PF25683">
    <property type="entry name" value="URGCP_GTPase"/>
    <property type="match status" value="1"/>
</dbReference>
<gene>
    <name evidence="6" type="primary">LOC121398188</name>
</gene>
<dbReference type="RefSeq" id="XP_041432952.1">
    <property type="nucleotide sequence ID" value="XM_041577018.1"/>
</dbReference>
<keyword evidence="5" id="KW-1185">Reference proteome</keyword>
<keyword evidence="2" id="KW-0175">Coiled coil</keyword>
<dbReference type="KEGG" id="xla:121398188"/>
<reference evidence="6" key="1">
    <citation type="submission" date="2025-08" db="UniProtKB">
        <authorList>
            <consortium name="RefSeq"/>
        </authorList>
    </citation>
    <scope>IDENTIFICATION</scope>
    <source>
        <strain evidence="6">J_2021</strain>
        <tissue evidence="6">Erythrocytes</tissue>
    </source>
</reference>
<dbReference type="Pfam" id="PF25974">
    <property type="entry name" value="URGCP_9th"/>
    <property type="match status" value="1"/>
</dbReference>
<dbReference type="InterPro" id="IPR057365">
    <property type="entry name" value="URGCP"/>
</dbReference>
<dbReference type="Gene3D" id="3.40.50.300">
    <property type="entry name" value="P-loop containing nucleotide triphosphate hydrolases"/>
    <property type="match status" value="1"/>
</dbReference>
<evidence type="ECO:0000256" key="2">
    <source>
        <dbReference type="SAM" id="Coils"/>
    </source>
</evidence>
<dbReference type="GeneID" id="121398188"/>
<dbReference type="PANTHER" id="PTHR14819:SF17">
    <property type="entry name" value="UP-REGULATOR OF CELL PROLIFERATION"/>
    <property type="match status" value="1"/>
</dbReference>
<sequence length="1589" mass="185758">MNTQAPDDGENPHKKNSMASKKSADQDSDFSIDDLVERMKSISLETSPEEDKGTLFRILLDELGMSHYESSKLTLKNVLEVGHENIQRIECQTVKDFPWYFLWKLMALSPAARCLRVPYEGIKSEERNLDEDVEASNNTPYSVHPLDVLCVLLHCSDPCLQQEMLSKMCLCQFAVPLLLPAGDGPGCTYMLWAMRGIVKRWRPQSSKDMKEFCEDNLVHIKMPMFSFTRLGKCNLSKSHILNQLLSLPHQVQEFFLHREMESGYTLRKISDGLVEISWYFPGSSDKMNIFKEPIAVANMRGDLQSALEQFKFLTRVSSSVFIFTESISEREYEFLSKIEDRYTRIIIIVLSSEPVSKETEEHIKLLQNKKRINIFKKKNSVTDRKFVKLLIHVIEHLMQNDSDLMNLEEMSKEAKEFGINVDEASEEIKDAKVLAQEITGNIKSVAQYKKNTMRLHGNLWKKISGIEKEMCRMRKQGKKNAETYRAKLMKTYSELREKQNAHAFPDDMQTFTDGITRHKLLFLKTMMFYIDAITRDNLHSLHKEYRESFYHFPGDTDRLKEIDLRIRKSSLGAEHFLRELGQFYEAKYLTAKDRKITGKYTKFPAIVAELFLDGFPLELIDGDVSNIPIHWITDILSELDSKTGGRCRLRVITVLGVQSTGKSTLLNTMFGLQLPVSGGRCTRGAFMTLLQVKDKLQIELGCEFILVVDTEGLRSPEMASLAGSYEHDNELATLVVGLSDITIINMAMENTTEMKDILQLVIHAFVRMKQIGKKPNCQFVHQNVSDVSAYERNLRDRHKLLQHLNEMTLIAARMEKKSQIAMFSDVIDYNLEEHTWYIPGMWYGVPPMASVNSGYSDGVYDLKLSLISYLQSASIKAQTIPEFTEWIKSLWNAVKHEKFIFSLRNSLVSEAYNQLCMHYTGWEWNFQKSMHSWFKEMTFFIKNLPADKVNRKTCKKIKECLNRRLREEETIMLESLKEFLHSGCDNVHLLEPFKTDFSRSVKYLRKTQEMSLATKFEEVFHEQKEKFKFQKVLDHFNQIMADRVTTIIEIGRNTTCKTDDHQLKREFEEMWEKTLEDVTMSNFLARNINQEILHHIKLLYGSSNPELLTLNSLEEFSNSKLYSQKYFSPEYFFPSCIINKCRGYIAEIVNTKEYYDEIYSQELLQMIREGMKKNHTGVLQDEPSLQLDLVFFIVKEAALEFQRMHNEFLKKNNPGPSLRNLKDHYYYIFESIYREKDECLKRAKYFCKLCLEPAISQHIFEHTGGMIMSDILHRKDALEFKSRTVFQFKVLQNLLEHMSFQWYLNYLDNYESFAKTWIVMYIKHQYKDMKCSRNLQIEILKSIMKTVRWALETVSKEEKENVLDFVDHFCSLLNKDLAIEKKYLQLVIFQSKVNSSEFSEHIQFFLNVMEEKISMEIQELDIDTILSQITLKPQDELLKKVIGCGKQCPFCKVPCEAATADHKEHFASLHRPKGLAKCNRISNIEALDYSICSTDITSNDSFISEETDFKPHPYKDYRTCYPDWIIYPEISTTCTDYWKFVFKEFNEQFADAYCTKPADIPKDWQNITQEKALHSLKESFRVKEWLEYY</sequence>
<feature type="coiled-coil region" evidence="2">
    <location>
        <begin position="407"/>
        <end position="441"/>
    </location>
</feature>
<dbReference type="InterPro" id="IPR030383">
    <property type="entry name" value="G_VLIG_dom"/>
</dbReference>
<feature type="region of interest" description="Disordered" evidence="3">
    <location>
        <begin position="1"/>
        <end position="29"/>
    </location>
</feature>
<evidence type="ECO:0000256" key="3">
    <source>
        <dbReference type="SAM" id="MobiDB-lite"/>
    </source>
</evidence>
<evidence type="ECO:0000259" key="4">
    <source>
        <dbReference type="PROSITE" id="PS51717"/>
    </source>
</evidence>
<dbReference type="InterPro" id="IPR027417">
    <property type="entry name" value="P-loop_NTPase"/>
</dbReference>
<dbReference type="Pfam" id="PF25496">
    <property type="entry name" value="URGCP"/>
    <property type="match status" value="1"/>
</dbReference>
<feature type="domain" description="VLIG-type G" evidence="4">
    <location>
        <begin position="646"/>
        <end position="888"/>
    </location>
</feature>
<dbReference type="SUPFAM" id="SSF52540">
    <property type="entry name" value="P-loop containing nucleoside triphosphate hydrolases"/>
    <property type="match status" value="1"/>
</dbReference>
<evidence type="ECO:0000313" key="6">
    <source>
        <dbReference type="RefSeq" id="XP_041432952.1"/>
    </source>
</evidence>
<evidence type="ECO:0000256" key="1">
    <source>
        <dbReference type="ARBA" id="ARBA00006828"/>
    </source>
</evidence>
<dbReference type="InterPro" id="IPR052986">
    <property type="entry name" value="VLIG_GTPase"/>
</dbReference>
<accession>A0A8J1LTT4</accession>
<proteinExistence type="inferred from homology"/>
<dbReference type="PROSITE" id="PS51717">
    <property type="entry name" value="G_VLIG"/>
    <property type="match status" value="1"/>
</dbReference>
<comment type="similarity">
    <text evidence="1">Belongs to the TRAFAC class dynamin-like GTPase superfamily. Very large inducible GTPase (VLIG) family.</text>
</comment>
<organism evidence="5 6">
    <name type="scientific">Xenopus laevis</name>
    <name type="common">African clawed frog</name>
    <dbReference type="NCBI Taxonomy" id="8355"/>
    <lineage>
        <taxon>Eukaryota</taxon>
        <taxon>Metazoa</taxon>
        <taxon>Chordata</taxon>
        <taxon>Craniata</taxon>
        <taxon>Vertebrata</taxon>
        <taxon>Euteleostomi</taxon>
        <taxon>Amphibia</taxon>
        <taxon>Batrachia</taxon>
        <taxon>Anura</taxon>
        <taxon>Pipoidea</taxon>
        <taxon>Pipidae</taxon>
        <taxon>Xenopodinae</taxon>
        <taxon>Xenopus</taxon>
        <taxon>Xenopus</taxon>
    </lineage>
</organism>
<dbReference type="InterPro" id="IPR058641">
    <property type="entry name" value="GVIN1_dom"/>
</dbReference>
<protein>
    <submittedName>
        <fullName evidence="6">Up-regulator of cell proliferation-like</fullName>
    </submittedName>
</protein>
<evidence type="ECO:0000313" key="5">
    <source>
        <dbReference type="Proteomes" id="UP000186698"/>
    </source>
</evidence>
<dbReference type="Proteomes" id="UP000186698">
    <property type="component" value="Chromosome 9_10L"/>
</dbReference>
<dbReference type="OrthoDB" id="1597724at2759"/>
<dbReference type="GO" id="GO:0005525">
    <property type="term" value="F:GTP binding"/>
    <property type="evidence" value="ECO:0007669"/>
    <property type="project" value="InterPro"/>
</dbReference>
<dbReference type="PANTHER" id="PTHR14819">
    <property type="entry name" value="GTP-BINDING"/>
    <property type="match status" value="1"/>
</dbReference>